<reference evidence="3 4" key="1">
    <citation type="submission" date="2018-04" db="EMBL/GenBank/DDBJ databases">
        <authorList>
            <person name="Zhang X."/>
            <person name="Yuan J."/>
            <person name="Li F."/>
            <person name="Xiang J."/>
        </authorList>
    </citation>
    <scope>NUCLEOTIDE SEQUENCE [LARGE SCALE GENOMIC DNA]</scope>
    <source>
        <tissue evidence="3">Muscle</tissue>
    </source>
</reference>
<keyword evidence="2" id="KW-1133">Transmembrane helix</keyword>
<dbReference type="InterPro" id="IPR036291">
    <property type="entry name" value="NAD(P)-bd_dom_sf"/>
</dbReference>
<evidence type="ECO:0000313" key="4">
    <source>
        <dbReference type="Proteomes" id="UP000283509"/>
    </source>
</evidence>
<dbReference type="STRING" id="6689.A0A3R7M085"/>
<dbReference type="Pfam" id="PF00106">
    <property type="entry name" value="adh_short"/>
    <property type="match status" value="1"/>
</dbReference>
<protein>
    <recommendedName>
        <fullName evidence="5">Inactive hydroxysteroid dehydrogenase-like protein 1</fullName>
    </recommendedName>
</protein>
<dbReference type="EMBL" id="QCYY01002568">
    <property type="protein sequence ID" value="ROT69377.1"/>
    <property type="molecule type" value="Genomic_DNA"/>
</dbReference>
<sequence length="242" mass="27360">MRGDGGMQDATLHDRLARRGNMMDLEGFQLFPYPNAFLNGIVLVGLLSVLKFFTVTTWNLAVGLRAHVWSKLRNKNFVETYGRWAVVTGSSDGIGKGYAYELAKKGMNLLLISRTMEKLQKIKEEIEKEFGVEVEIMQVDFSHGKQCTRDRGTRERKGVNNVAVIVPHPMNFGEVSEHQLWSHVNVNVASPLAMTRMILPGMLERDKGAIVNIASIYGRYPVPMVQVYSATKVSTGWERRWK</sequence>
<reference evidence="3 4" key="2">
    <citation type="submission" date="2019-01" db="EMBL/GenBank/DDBJ databases">
        <title>The decoding of complex shrimp genome reveals the adaptation for benthos swimmer, frequently molting mechanism and breeding impact on genome.</title>
        <authorList>
            <person name="Sun Y."/>
            <person name="Gao Y."/>
            <person name="Yu Y."/>
        </authorList>
    </citation>
    <scope>NUCLEOTIDE SEQUENCE [LARGE SCALE GENOMIC DNA]</scope>
    <source>
        <tissue evidence="3">Muscle</tissue>
    </source>
</reference>
<dbReference type="AlphaFoldDB" id="A0A3R7M085"/>
<gene>
    <name evidence="3" type="ORF">C7M84_012431</name>
</gene>
<dbReference type="PANTHER" id="PTHR43899">
    <property type="entry name" value="RH59310P"/>
    <property type="match status" value="1"/>
</dbReference>
<organism evidence="3 4">
    <name type="scientific">Penaeus vannamei</name>
    <name type="common">Whiteleg shrimp</name>
    <name type="synonym">Litopenaeus vannamei</name>
    <dbReference type="NCBI Taxonomy" id="6689"/>
    <lineage>
        <taxon>Eukaryota</taxon>
        <taxon>Metazoa</taxon>
        <taxon>Ecdysozoa</taxon>
        <taxon>Arthropoda</taxon>
        <taxon>Crustacea</taxon>
        <taxon>Multicrustacea</taxon>
        <taxon>Malacostraca</taxon>
        <taxon>Eumalacostraca</taxon>
        <taxon>Eucarida</taxon>
        <taxon>Decapoda</taxon>
        <taxon>Dendrobranchiata</taxon>
        <taxon>Penaeoidea</taxon>
        <taxon>Penaeidae</taxon>
        <taxon>Penaeus</taxon>
    </lineage>
</organism>
<dbReference type="InterPro" id="IPR002347">
    <property type="entry name" value="SDR_fam"/>
</dbReference>
<dbReference type="Gene3D" id="3.40.50.720">
    <property type="entry name" value="NAD(P)-binding Rossmann-like Domain"/>
    <property type="match status" value="1"/>
</dbReference>
<dbReference type="Proteomes" id="UP000283509">
    <property type="component" value="Unassembled WGS sequence"/>
</dbReference>
<keyword evidence="1" id="KW-0560">Oxidoreductase</keyword>
<keyword evidence="2" id="KW-0812">Transmembrane</keyword>
<dbReference type="OrthoDB" id="5545019at2759"/>
<name>A0A3R7M085_PENVA</name>
<dbReference type="GO" id="GO:0016491">
    <property type="term" value="F:oxidoreductase activity"/>
    <property type="evidence" value="ECO:0007669"/>
    <property type="project" value="UniProtKB-KW"/>
</dbReference>
<evidence type="ECO:0000256" key="1">
    <source>
        <dbReference type="ARBA" id="ARBA00023002"/>
    </source>
</evidence>
<dbReference type="PANTHER" id="PTHR43899:SF40">
    <property type="entry name" value="INACTIVE HYDROXYSTEROID DEHYDROGENASE-LIKE PROTEIN 1"/>
    <property type="match status" value="1"/>
</dbReference>
<dbReference type="SUPFAM" id="SSF51735">
    <property type="entry name" value="NAD(P)-binding Rossmann-fold domains"/>
    <property type="match status" value="1"/>
</dbReference>
<accession>A0A3R7M085</accession>
<keyword evidence="4" id="KW-1185">Reference proteome</keyword>
<feature type="transmembrane region" description="Helical" evidence="2">
    <location>
        <begin position="36"/>
        <end position="61"/>
    </location>
</feature>
<dbReference type="GO" id="GO:0005783">
    <property type="term" value="C:endoplasmic reticulum"/>
    <property type="evidence" value="ECO:0007669"/>
    <property type="project" value="TreeGrafter"/>
</dbReference>
<dbReference type="PRINTS" id="PR00081">
    <property type="entry name" value="GDHRDH"/>
</dbReference>
<evidence type="ECO:0008006" key="5">
    <source>
        <dbReference type="Google" id="ProtNLM"/>
    </source>
</evidence>
<dbReference type="InterPro" id="IPR051019">
    <property type="entry name" value="VLCFA-Steroid_DH"/>
</dbReference>
<evidence type="ECO:0000256" key="2">
    <source>
        <dbReference type="SAM" id="Phobius"/>
    </source>
</evidence>
<evidence type="ECO:0000313" key="3">
    <source>
        <dbReference type="EMBL" id="ROT69377.1"/>
    </source>
</evidence>
<keyword evidence="2" id="KW-0472">Membrane</keyword>
<comment type="caution">
    <text evidence="3">The sequence shown here is derived from an EMBL/GenBank/DDBJ whole genome shotgun (WGS) entry which is preliminary data.</text>
</comment>
<proteinExistence type="predicted"/>